<dbReference type="GO" id="GO:0000122">
    <property type="term" value="P:negative regulation of transcription by RNA polymerase II"/>
    <property type="evidence" value="ECO:0007669"/>
    <property type="project" value="TreeGrafter"/>
</dbReference>
<feature type="region of interest" description="Disordered" evidence="8">
    <location>
        <begin position="355"/>
        <end position="419"/>
    </location>
</feature>
<name>A0A2G5HM18_CERBT</name>
<comment type="subcellular location">
    <subcellularLocation>
        <location evidence="1 7">Nucleus</location>
    </subcellularLocation>
</comment>
<dbReference type="Pfam" id="PF08295">
    <property type="entry name" value="Sin3_corepress"/>
    <property type="match status" value="1"/>
</dbReference>
<dbReference type="PROSITE" id="PS51477">
    <property type="entry name" value="PAH"/>
    <property type="match status" value="3"/>
</dbReference>
<dbReference type="InterPro" id="IPR039774">
    <property type="entry name" value="Sin3-like"/>
</dbReference>
<keyword evidence="5" id="KW-0804">Transcription</keyword>
<feature type="compositionally biased region" description="Basic and acidic residues" evidence="8">
    <location>
        <begin position="118"/>
        <end position="149"/>
    </location>
</feature>
<feature type="region of interest" description="Disordered" evidence="8">
    <location>
        <begin position="1414"/>
        <end position="1433"/>
    </location>
</feature>
<dbReference type="FunFam" id="1.20.1160.11:FF:000003">
    <property type="entry name" value="Paired amphipathic helix SIN3-like protein"/>
    <property type="match status" value="1"/>
</dbReference>
<dbReference type="Proteomes" id="UP001302367">
    <property type="component" value="Chromosome 4"/>
</dbReference>
<feature type="compositionally biased region" description="Polar residues" evidence="8">
    <location>
        <begin position="9"/>
        <end position="23"/>
    </location>
</feature>
<dbReference type="SUPFAM" id="SSF47762">
    <property type="entry name" value="PAH2 domain"/>
    <property type="match status" value="3"/>
</dbReference>
<dbReference type="InterPro" id="IPR031693">
    <property type="entry name" value="Sin3_C"/>
</dbReference>
<dbReference type="InterPro" id="IPR003822">
    <property type="entry name" value="PAH"/>
</dbReference>
<keyword evidence="2" id="KW-0678">Repressor</keyword>
<feature type="compositionally biased region" description="Polar residues" evidence="8">
    <location>
        <begin position="382"/>
        <end position="393"/>
    </location>
</feature>
<sequence length="1548" mass="172094">MEPHRSWAPHQQSSNGHTNDQSQPPRPGPGFGPGTPQHNPQQSPPHAPSGLPAPPGPFASYHSAGPHSLASLAGLSQQSPRQPPSQAQRPDDRPQPPQGPGFALPGLGQVTGQPSVAEQRERERAREAEQIHIKEEEDRRHREIERQRMEQAPLHQSQQGPPVHLHQPVAVGPRTIHGPNGLLGNPNIVGHATQQQQHHQLGAPQGPPNVFGGGPVQQNQPPPPQQMQPGLLAPYGPGTQAPPPSQQQQQQMAQGQQGQGQGQGQQPILNDALSYLDQVKVQFADHPDVYNRFLDIMKDFKSGAIDTPGVIGRVSTLFAGNPELIQGFNTFLPPGYRIECGAGDDPNSIRVTTPMGTTVSAMPRPPSRNGAAEGGRPADGTYTPQPGSAQMAYSPSGRPVGPVAPGQQHMSPAESAARRQAHEDLITANTRDQRGMQSLGNAATVTAAGTLAGLPAGVSPRATPLPMQGADAMAVDAGGMEKRGPVEFNHAISYVNKIKNRFSSQPDIYKQFLEILQTYQRESKPIQDVYSQVTHLFKGAKDLLEDFKQFLPESAAQAKAAERARAEAAQVSDMRSTAGDGMYNSPVISREMGTPGHNRGQLPPVGNFAPTPASKDNKRKRQGTGPPDNIPGPGGPSKPQYMAGPPGKRAKPNHAMAKNEQPPSSPTIVPRLPAPLPPTTTSAATSDEMAFFDKAKKAIGNKNVYNEFLKLCNLFSQDLIDRGTLLFRVKQFIGSNPDLVKWFEDWLGHDERDVVIENKPRIPPGRVMLSNCRGLGPSYRLLPKRERQKPCSGRDELCNSVLNDEWASHPTWASEDSGFIAHRKNVHEEGLHRIEEERHDYDFNIEAASRTIQLLEPIATQLRRRTDEEQRAYQLPDGLGGQSTTIYKRVIMKLYGREKGAEVIENLRERPYQVIPILLNRVKERLETWKMGQREWEKVWRDQTQKMFWKSLDHQAVQAKNNDRRAFQSKTLQSEITVKYEEMKRAGLSNPALLRQPQLEYTIDDLDVLVDTTHLLLVHVRVQMDTDHPRLASFIEDFVPLFFGFEPEVFRARLNTRKTYGSDDEMPAGGDDAVSVGSRKGPGKNGGLLRAALDPNSRGRKLTRKDREDSQASNSRASTPEGGSNADAEDMAIDSTELPDIKEASTTRWIDHPNTGNMAADGTNVDPLQPQPRDLYRCWANSTLYCFIRLFIMLYERLYKLKCAEASVRKTVKDASTAKPAVDLGLIDKMPTDFFPDVTDNASYYTQMLAKFEDVLNGNIEFGEVEEALRRFYLQTGYSLYPFEKLVATLAKDAAQVMNGDSKDKSAEIFALFKKDRLKDHSTPQQQTDYRKAFEKLIKDNELYRIDYDQLTSKVKIFVSKREDPVADDGLSALDREQRWRYYIASYTSTDPTAEVDQAAVDMPFLVSNIKQVGADPHADPTATSEGSPDRRRARFLDVKNEEKLELRIAINNYKTFFQANSYESFHAKFEERQGSMRDVLIAEHARDTYREDVVKDRYEMNNSGMRDLSKEDVEKKNATFNTLIEKGEVEAEKTNGGQQNGDVEMQD</sequence>
<dbReference type="Gene3D" id="1.20.1160.11">
    <property type="entry name" value="Paired amphipathic helix"/>
    <property type="match status" value="3"/>
</dbReference>
<dbReference type="Pfam" id="PF16879">
    <property type="entry name" value="Sin3a_C"/>
    <property type="match status" value="1"/>
</dbReference>
<feature type="region of interest" description="Disordered" evidence="8">
    <location>
        <begin position="1525"/>
        <end position="1548"/>
    </location>
</feature>
<dbReference type="PANTHER" id="PTHR12346:SF0">
    <property type="entry name" value="SIN3A, ISOFORM G"/>
    <property type="match status" value="1"/>
</dbReference>
<dbReference type="InterPro" id="IPR013194">
    <property type="entry name" value="HDAC_interact_dom"/>
</dbReference>
<evidence type="ECO:0000313" key="13">
    <source>
        <dbReference type="Proteomes" id="UP001302367"/>
    </source>
</evidence>
<dbReference type="GO" id="GO:0033698">
    <property type="term" value="C:Rpd3L complex"/>
    <property type="evidence" value="ECO:0007669"/>
    <property type="project" value="UniProtKB-ARBA"/>
</dbReference>
<evidence type="ECO:0000256" key="5">
    <source>
        <dbReference type="ARBA" id="ARBA00023163"/>
    </source>
</evidence>
<keyword evidence="4" id="KW-0805">Transcription regulation</keyword>
<accession>A0A2G5HM18</accession>
<feature type="region of interest" description="Disordered" evidence="8">
    <location>
        <begin position="1059"/>
        <end position="1130"/>
    </location>
</feature>
<dbReference type="Pfam" id="PF02671">
    <property type="entry name" value="PAH"/>
    <property type="match status" value="3"/>
</dbReference>
<reference evidence="11 13" key="2">
    <citation type="submission" date="2023-09" db="EMBL/GenBank/DDBJ databases">
        <title>Complete-Gapless Cercospora beticola genome.</title>
        <authorList>
            <person name="Wyatt N.A."/>
            <person name="Spanner R.E."/>
            <person name="Bolton M.D."/>
        </authorList>
    </citation>
    <scope>NUCLEOTIDE SEQUENCE [LARGE SCALE GENOMIC DNA]</scope>
    <source>
        <strain evidence="11">Cb09-40</strain>
    </source>
</reference>
<dbReference type="FunFam" id="1.20.1160.11:FF:000002">
    <property type="entry name" value="Paired amphipathic helix protein SIN3"/>
    <property type="match status" value="1"/>
</dbReference>
<proteinExistence type="predicted"/>
<evidence type="ECO:0000256" key="1">
    <source>
        <dbReference type="ARBA" id="ARBA00004123"/>
    </source>
</evidence>
<evidence type="ECO:0000256" key="8">
    <source>
        <dbReference type="SAM" id="MobiDB-lite"/>
    </source>
</evidence>
<dbReference type="SMART" id="SM00761">
    <property type="entry name" value="HDAC_interact"/>
    <property type="match status" value="1"/>
</dbReference>
<feature type="domain" description="Histone deacetylase interacting" evidence="9">
    <location>
        <begin position="771"/>
        <end position="872"/>
    </location>
</feature>
<feature type="compositionally biased region" description="Low complexity" evidence="8">
    <location>
        <begin position="68"/>
        <end position="88"/>
    </location>
</feature>
<keyword evidence="13" id="KW-1185">Reference proteome</keyword>
<dbReference type="EMBL" id="CP134187">
    <property type="protein sequence ID" value="WPB01429.1"/>
    <property type="molecule type" value="Genomic_DNA"/>
</dbReference>
<dbReference type="GO" id="GO:0003714">
    <property type="term" value="F:transcription corepressor activity"/>
    <property type="evidence" value="ECO:0007669"/>
    <property type="project" value="InterPro"/>
</dbReference>
<evidence type="ECO:0000256" key="4">
    <source>
        <dbReference type="ARBA" id="ARBA00023015"/>
    </source>
</evidence>
<protein>
    <submittedName>
        <fullName evidence="10">Paired amphipathic helix protein pst1</fullName>
    </submittedName>
</protein>
<dbReference type="FunFam" id="1.20.1160.11:FF:000001">
    <property type="entry name" value="Paired amphipathic helix protein Sin3"/>
    <property type="match status" value="1"/>
</dbReference>
<feature type="region of interest" description="Disordered" evidence="8">
    <location>
        <begin position="1"/>
        <end position="266"/>
    </location>
</feature>
<evidence type="ECO:0000256" key="3">
    <source>
        <dbReference type="ARBA" id="ARBA00022737"/>
    </source>
</evidence>
<feature type="region of interest" description="Disordered" evidence="8">
    <location>
        <begin position="567"/>
        <end position="683"/>
    </location>
</feature>
<evidence type="ECO:0000256" key="7">
    <source>
        <dbReference type="PROSITE-ProRule" id="PRU00810"/>
    </source>
</evidence>
<keyword evidence="3" id="KW-0677">Repeat</keyword>
<dbReference type="GO" id="GO:0010628">
    <property type="term" value="P:positive regulation of gene expression"/>
    <property type="evidence" value="ECO:0007669"/>
    <property type="project" value="UniProtKB-ARBA"/>
</dbReference>
<dbReference type="OrthoDB" id="10265969at2759"/>
<evidence type="ECO:0000256" key="6">
    <source>
        <dbReference type="ARBA" id="ARBA00023242"/>
    </source>
</evidence>
<feature type="compositionally biased region" description="Low complexity" evidence="8">
    <location>
        <begin position="190"/>
        <end position="204"/>
    </location>
</feature>
<reference evidence="10 12" key="1">
    <citation type="submission" date="2015-10" db="EMBL/GenBank/DDBJ databases">
        <title>The cercosporin biosynthetic gene cluster was horizontally transferred to several fungal lineages and shown to be expanded in Cercospora beticola based on microsynteny with recipient genomes.</title>
        <authorList>
            <person name="De Jonge R."/>
            <person name="Ebert M.K."/>
            <person name="Suttle J.C."/>
            <person name="Jurick Ii W.M."/>
            <person name="Secor G.A."/>
            <person name="Thomma B.P."/>
            <person name="Van De Peer Y."/>
            <person name="Bolton M.D."/>
        </authorList>
    </citation>
    <scope>NUCLEOTIDE SEQUENCE [LARGE SCALE GENOMIC DNA]</scope>
    <source>
        <strain evidence="10 12">09-40</strain>
    </source>
</reference>
<evidence type="ECO:0000313" key="11">
    <source>
        <dbReference type="EMBL" id="WPB01429.1"/>
    </source>
</evidence>
<dbReference type="EMBL" id="LKMD01000105">
    <property type="protein sequence ID" value="PIA93606.1"/>
    <property type="molecule type" value="Genomic_DNA"/>
</dbReference>
<keyword evidence="6 7" id="KW-0539">Nucleus</keyword>
<dbReference type="Proteomes" id="UP000230605">
    <property type="component" value="Chromosome 4"/>
</dbReference>
<evidence type="ECO:0000313" key="10">
    <source>
        <dbReference type="EMBL" id="PIA93606.1"/>
    </source>
</evidence>
<evidence type="ECO:0000313" key="12">
    <source>
        <dbReference type="Proteomes" id="UP000230605"/>
    </source>
</evidence>
<dbReference type="InterPro" id="IPR036600">
    <property type="entry name" value="PAH_sf"/>
</dbReference>
<feature type="compositionally biased region" description="Pro residues" evidence="8">
    <location>
        <begin position="42"/>
        <end position="57"/>
    </location>
</feature>
<feature type="compositionally biased region" description="Low complexity" evidence="8">
    <location>
        <begin position="246"/>
        <end position="256"/>
    </location>
</feature>
<gene>
    <name evidence="10" type="ORF">CB0940_04210</name>
    <name evidence="11" type="ORF">RHO25_006055</name>
</gene>
<feature type="compositionally biased region" description="Polar residues" evidence="8">
    <location>
        <begin position="1111"/>
        <end position="1122"/>
    </location>
</feature>
<evidence type="ECO:0000259" key="9">
    <source>
        <dbReference type="SMART" id="SM00761"/>
    </source>
</evidence>
<organism evidence="10 12">
    <name type="scientific">Cercospora beticola</name>
    <name type="common">Sugarbeet leaf spot fungus</name>
    <dbReference type="NCBI Taxonomy" id="122368"/>
    <lineage>
        <taxon>Eukaryota</taxon>
        <taxon>Fungi</taxon>
        <taxon>Dikarya</taxon>
        <taxon>Ascomycota</taxon>
        <taxon>Pezizomycotina</taxon>
        <taxon>Dothideomycetes</taxon>
        <taxon>Dothideomycetidae</taxon>
        <taxon>Mycosphaerellales</taxon>
        <taxon>Mycosphaerellaceae</taxon>
        <taxon>Cercospora</taxon>
    </lineage>
</organism>
<dbReference type="PANTHER" id="PTHR12346">
    <property type="entry name" value="SIN3B-RELATED"/>
    <property type="match status" value="1"/>
</dbReference>
<evidence type="ECO:0000256" key="2">
    <source>
        <dbReference type="ARBA" id="ARBA00022491"/>
    </source>
</evidence>